<dbReference type="Proteomes" id="UP000316726">
    <property type="component" value="Chromosome 4"/>
</dbReference>
<dbReference type="PANTHER" id="PTHR43327:SF10">
    <property type="entry name" value="STOMATIN-LIKE PROTEIN 2, MITOCHONDRIAL"/>
    <property type="match status" value="1"/>
</dbReference>
<feature type="domain" description="Band 7" evidence="5">
    <location>
        <begin position="69"/>
        <end position="227"/>
    </location>
</feature>
<dbReference type="SMART" id="SM00244">
    <property type="entry name" value="PHB"/>
    <property type="match status" value="1"/>
</dbReference>
<dbReference type="CDD" id="cd08829">
    <property type="entry name" value="SPFH_paraslipin"/>
    <property type="match status" value="1"/>
</dbReference>
<name>A0A5B8MJR9_9CHLO</name>
<evidence type="ECO:0000313" key="6">
    <source>
        <dbReference type="EMBL" id="QDZ20531.1"/>
    </source>
</evidence>
<feature type="region of interest" description="Disordered" evidence="4">
    <location>
        <begin position="358"/>
        <end position="407"/>
    </location>
</feature>
<evidence type="ECO:0000256" key="2">
    <source>
        <dbReference type="ARBA" id="ARBA00008164"/>
    </source>
</evidence>
<dbReference type="PANTHER" id="PTHR43327">
    <property type="entry name" value="STOMATIN-LIKE PROTEIN 2, MITOCHONDRIAL"/>
    <property type="match status" value="1"/>
</dbReference>
<evidence type="ECO:0000256" key="4">
    <source>
        <dbReference type="SAM" id="MobiDB-lite"/>
    </source>
</evidence>
<sequence length="407" mass="44043">MAAGTCVRRLLSEGWGTGVRVTGAVAGSSYLAERSFFSGGGEGNSFGGSDRVPPSFIRNRHRLNLPANTIVKIVPQQEAWVIERFGKFNRVLDSGIHLLIPIVDSIRYVHNLKEQTLDIPNQNAITRDNVAVTIDGILYVRVVDPYKASYGVEDPLYAVQMLAQTTMRSEIGKISLDKTFEERDSLNVKIVKSINEASSAWGLECMRYEIRDIAPPFGVKAAMELQAEAERRKRATVLESEGEKQSAINKAQGEKEAKILASEAKAQEMINKADGEAESILRLADATANGIKTVAKSVGAQGAEGAIKLRIAEQYISAFEKLARETNTIVLPQNLSDTNSMVAQAMAIYNSFGKQKAVLPPGLPAGEEGDHAEGEEAHDEGDGEGDGEGDEEDEAPQGPKPPFSLQS</sequence>
<dbReference type="PRINTS" id="PR00721">
    <property type="entry name" value="STOMATIN"/>
</dbReference>
<comment type="subcellular location">
    <subcellularLocation>
        <location evidence="1">Mitochondrion</location>
    </subcellularLocation>
</comment>
<dbReference type="OrthoDB" id="434619at2759"/>
<dbReference type="STRING" id="1764295.A0A5B8MJR9"/>
<feature type="compositionally biased region" description="Acidic residues" evidence="4">
    <location>
        <begin position="376"/>
        <end position="395"/>
    </location>
</feature>
<keyword evidence="7" id="KW-1185">Reference proteome</keyword>
<dbReference type="InterPro" id="IPR001107">
    <property type="entry name" value="Band_7"/>
</dbReference>
<gene>
    <name evidence="6" type="ORF">A3770_04p30490</name>
</gene>
<dbReference type="SUPFAM" id="SSF117892">
    <property type="entry name" value="Band 7/SPFH domain"/>
    <property type="match status" value="1"/>
</dbReference>
<dbReference type="Pfam" id="PF16200">
    <property type="entry name" value="Band_7_C"/>
    <property type="match status" value="1"/>
</dbReference>
<feature type="compositionally biased region" description="Pro residues" evidence="4">
    <location>
        <begin position="398"/>
        <end position="407"/>
    </location>
</feature>
<evidence type="ECO:0000259" key="5">
    <source>
        <dbReference type="SMART" id="SM00244"/>
    </source>
</evidence>
<dbReference type="InterPro" id="IPR001972">
    <property type="entry name" value="Stomatin_HflK_fam"/>
</dbReference>
<proteinExistence type="inferred from homology"/>
<dbReference type="AlphaFoldDB" id="A0A5B8MJR9"/>
<dbReference type="InterPro" id="IPR050710">
    <property type="entry name" value="Band7/mec-2_domain"/>
</dbReference>
<keyword evidence="3" id="KW-0496">Mitochondrion</keyword>
<dbReference type="EMBL" id="CP031037">
    <property type="protein sequence ID" value="QDZ20531.1"/>
    <property type="molecule type" value="Genomic_DNA"/>
</dbReference>
<dbReference type="InterPro" id="IPR032435">
    <property type="entry name" value="STML2-like_C"/>
</dbReference>
<evidence type="ECO:0000256" key="1">
    <source>
        <dbReference type="ARBA" id="ARBA00004173"/>
    </source>
</evidence>
<evidence type="ECO:0000313" key="7">
    <source>
        <dbReference type="Proteomes" id="UP000316726"/>
    </source>
</evidence>
<evidence type="ECO:0000256" key="3">
    <source>
        <dbReference type="ARBA" id="ARBA00023128"/>
    </source>
</evidence>
<accession>A0A5B8MJR9</accession>
<dbReference type="Gene3D" id="3.30.479.30">
    <property type="entry name" value="Band 7 domain"/>
    <property type="match status" value="1"/>
</dbReference>
<dbReference type="GO" id="GO:0098552">
    <property type="term" value="C:side of membrane"/>
    <property type="evidence" value="ECO:0007669"/>
    <property type="project" value="UniProtKB-ARBA"/>
</dbReference>
<reference evidence="6 7" key="1">
    <citation type="submission" date="2018-07" db="EMBL/GenBank/DDBJ databases">
        <title>The complete nuclear genome of the prasinophyte Chloropicon primus (CCMP1205).</title>
        <authorList>
            <person name="Pombert J.-F."/>
            <person name="Otis C."/>
            <person name="Turmel M."/>
            <person name="Lemieux C."/>
        </authorList>
    </citation>
    <scope>NUCLEOTIDE SEQUENCE [LARGE SCALE GENOMIC DNA]</scope>
    <source>
        <strain evidence="6 7">CCMP1205</strain>
    </source>
</reference>
<dbReference type="GO" id="GO:0005886">
    <property type="term" value="C:plasma membrane"/>
    <property type="evidence" value="ECO:0007669"/>
    <property type="project" value="UniProtKB-ARBA"/>
</dbReference>
<dbReference type="FunFam" id="3.30.479.30:FF:000004">
    <property type="entry name" value="Putative membrane protease family, stomatin"/>
    <property type="match status" value="1"/>
</dbReference>
<comment type="similarity">
    <text evidence="2">Belongs to the band 7/mec-2 family.</text>
</comment>
<organism evidence="6 7">
    <name type="scientific">Chloropicon primus</name>
    <dbReference type="NCBI Taxonomy" id="1764295"/>
    <lineage>
        <taxon>Eukaryota</taxon>
        <taxon>Viridiplantae</taxon>
        <taxon>Chlorophyta</taxon>
        <taxon>Chloropicophyceae</taxon>
        <taxon>Chloropicales</taxon>
        <taxon>Chloropicaceae</taxon>
        <taxon>Chloropicon</taxon>
    </lineage>
</organism>
<dbReference type="InterPro" id="IPR036013">
    <property type="entry name" value="Band_7/SPFH_dom_sf"/>
</dbReference>
<protein>
    <submittedName>
        <fullName evidence="6">Stomatin</fullName>
    </submittedName>
</protein>
<dbReference type="GO" id="GO:0005739">
    <property type="term" value="C:mitochondrion"/>
    <property type="evidence" value="ECO:0007669"/>
    <property type="project" value="UniProtKB-SubCell"/>
</dbReference>
<dbReference type="Pfam" id="PF01145">
    <property type="entry name" value="Band_7"/>
    <property type="match status" value="1"/>
</dbReference>